<evidence type="ECO:0000313" key="2">
    <source>
        <dbReference type="EMBL" id="TXC00447.1"/>
    </source>
</evidence>
<evidence type="ECO:0000259" key="1">
    <source>
        <dbReference type="Pfam" id="PF07992"/>
    </source>
</evidence>
<sequence length="495" mass="54128">LMLIARVSARFSGQLLRVPHATLSQAIRFFTSSSLHTTLALPRPQIQVRSVVLASHLVFRRQNRPTSHSKAFATMGSLPESSNAVRVLILGGCYGGLSAAVNLLDLSQGYSPRMNSEPYIHHPDLPRFNVDITIVDERDGYYHLIGSPLALADSNFSKKNWVKYSDIPGLKDPSINIIQGSVTSVDPATKKATISAHLTKEKSTLEYDYLVSATGLRRVWPVVPQSKTRKQYLLEAENHITSVHNAKHGVVVVGGGAVGIEMAAELKMVKPHLKVTLIHSRDKLLSSEGLPDETKDVALQLLREAGVEVLMSHRLAANNKVETTDGNEKYEIEFTNGHKMFASEVIMAISRSVPTSTYLPTSALDADGLVKIKPNLQFQDGTPNAESHYAAGDITNWPGIKRCGGAMHHGHYVAQNIHQSILSQRAGHIPEFKELVVYPPVIGLAVGKKAVASSTDTGTVYGEEVAQSCFRDDLGWTICWNYMQLGGRKTDEAKA</sequence>
<name>A0A5C6SPH0_FUSOC</name>
<accession>A0A5C6SPH0</accession>
<dbReference type="Gene3D" id="3.50.50.100">
    <property type="match status" value="1"/>
</dbReference>
<dbReference type="PANTHER" id="PTHR43735:SF24">
    <property type="entry name" value="NUCLEOTIDE-DISULPHIDE OXIDOREDUCTASE AMID-LIKE, PUTATIVE (AFU_ORTHOLOGUE AFUA_1G17180)-RELATED"/>
    <property type="match status" value="1"/>
</dbReference>
<evidence type="ECO:0000313" key="3">
    <source>
        <dbReference type="Proteomes" id="UP000321331"/>
    </source>
</evidence>
<dbReference type="GO" id="GO:0050660">
    <property type="term" value="F:flavin adenine dinucleotide binding"/>
    <property type="evidence" value="ECO:0007669"/>
    <property type="project" value="TreeGrafter"/>
</dbReference>
<reference evidence="2 3" key="1">
    <citation type="submission" date="2019-07" db="EMBL/GenBank/DDBJ databases">
        <title>The First High-Quality Draft Genome Sequence of the Causal Agent of the Current Panama Disease Epidemic.</title>
        <authorList>
            <person name="Warmington R.J."/>
            <person name="Kay W."/>
            <person name="Jeffries A."/>
            <person name="Bebber D."/>
            <person name="Moore K."/>
            <person name="Studholme D.J."/>
        </authorList>
    </citation>
    <scope>NUCLEOTIDE SEQUENCE [LARGE SCALE GENOMIC DNA]</scope>
    <source>
        <strain evidence="2 3">TR4</strain>
    </source>
</reference>
<dbReference type="PANTHER" id="PTHR43735">
    <property type="entry name" value="APOPTOSIS-INDUCING FACTOR 1"/>
    <property type="match status" value="1"/>
</dbReference>
<organism evidence="2 3">
    <name type="scientific">Fusarium oxysporum f. sp. cubense</name>
    <dbReference type="NCBI Taxonomy" id="61366"/>
    <lineage>
        <taxon>Eukaryota</taxon>
        <taxon>Fungi</taxon>
        <taxon>Dikarya</taxon>
        <taxon>Ascomycota</taxon>
        <taxon>Pezizomycotina</taxon>
        <taxon>Sordariomycetes</taxon>
        <taxon>Hypocreomycetidae</taxon>
        <taxon>Hypocreales</taxon>
        <taxon>Nectriaceae</taxon>
        <taxon>Fusarium</taxon>
        <taxon>Fusarium oxysporum species complex</taxon>
    </lineage>
</organism>
<gene>
    <name evidence="2" type="ORF">FocTR4_00014031</name>
</gene>
<dbReference type="PRINTS" id="PR00368">
    <property type="entry name" value="FADPNR"/>
</dbReference>
<dbReference type="InterPro" id="IPR023753">
    <property type="entry name" value="FAD/NAD-binding_dom"/>
</dbReference>
<dbReference type="Pfam" id="PF07992">
    <property type="entry name" value="Pyr_redox_2"/>
    <property type="match status" value="1"/>
</dbReference>
<dbReference type="InterPro" id="IPR036188">
    <property type="entry name" value="FAD/NAD-bd_sf"/>
</dbReference>
<feature type="domain" description="FAD/NAD(P)-binding" evidence="1">
    <location>
        <begin position="86"/>
        <end position="410"/>
    </location>
</feature>
<dbReference type="PRINTS" id="PR00411">
    <property type="entry name" value="PNDRDTASEI"/>
</dbReference>
<feature type="non-terminal residue" evidence="2">
    <location>
        <position position="1"/>
    </location>
</feature>
<protein>
    <recommendedName>
        <fullName evidence="1">FAD/NAD(P)-binding domain-containing protein</fullName>
    </recommendedName>
</protein>
<proteinExistence type="predicted"/>
<dbReference type="GO" id="GO:0005737">
    <property type="term" value="C:cytoplasm"/>
    <property type="evidence" value="ECO:0007669"/>
    <property type="project" value="TreeGrafter"/>
</dbReference>
<dbReference type="EMBL" id="VMNF01000011">
    <property type="protein sequence ID" value="TXC00447.1"/>
    <property type="molecule type" value="Genomic_DNA"/>
</dbReference>
<dbReference type="SUPFAM" id="SSF51905">
    <property type="entry name" value="FAD/NAD(P)-binding domain"/>
    <property type="match status" value="1"/>
</dbReference>
<comment type="caution">
    <text evidence="2">The sequence shown here is derived from an EMBL/GenBank/DDBJ whole genome shotgun (WGS) entry which is preliminary data.</text>
</comment>
<dbReference type="GO" id="GO:0004174">
    <property type="term" value="F:electron-transferring-flavoprotein dehydrogenase activity"/>
    <property type="evidence" value="ECO:0007669"/>
    <property type="project" value="TreeGrafter"/>
</dbReference>
<dbReference type="AlphaFoldDB" id="A0A5C6SPH0"/>
<dbReference type="Proteomes" id="UP000321331">
    <property type="component" value="Unassembled WGS sequence"/>
</dbReference>